<evidence type="ECO:0000313" key="2">
    <source>
        <dbReference type="Proteomes" id="UP001139311"/>
    </source>
</evidence>
<dbReference type="AlphaFoldDB" id="A0A9X1LDY9"/>
<comment type="caution">
    <text evidence="1">The sequence shown here is derived from an EMBL/GenBank/DDBJ whole genome shotgun (WGS) entry which is preliminary data.</text>
</comment>
<keyword evidence="2" id="KW-1185">Reference proteome</keyword>
<proteinExistence type="predicted"/>
<protein>
    <recommendedName>
        <fullName evidence="3">Transposase</fullName>
    </recommendedName>
</protein>
<sequence>MAGQLGFFDAEDRLRWLLASGDPLERLRSVVDFEVFRAELEAAELRGKLGDGQPIRRRSVLASP</sequence>
<organism evidence="1 2">
    <name type="scientific">Roseicella aerolata</name>
    <dbReference type="NCBI Taxonomy" id="2883479"/>
    <lineage>
        <taxon>Bacteria</taxon>
        <taxon>Pseudomonadati</taxon>
        <taxon>Pseudomonadota</taxon>
        <taxon>Alphaproteobacteria</taxon>
        <taxon>Acetobacterales</taxon>
        <taxon>Roseomonadaceae</taxon>
        <taxon>Roseicella</taxon>
    </lineage>
</organism>
<reference evidence="1" key="1">
    <citation type="submission" date="2021-10" db="EMBL/GenBank/DDBJ databases">
        <title>Roseicella aerolatum sp. nov., isolated from aerosols of e-waste dismantling site.</title>
        <authorList>
            <person name="Qin T."/>
        </authorList>
    </citation>
    <scope>NUCLEOTIDE SEQUENCE</scope>
    <source>
        <strain evidence="1">GB24</strain>
    </source>
</reference>
<evidence type="ECO:0000313" key="1">
    <source>
        <dbReference type="EMBL" id="MCB4825592.1"/>
    </source>
</evidence>
<accession>A0A9X1LDY9</accession>
<evidence type="ECO:0008006" key="3">
    <source>
        <dbReference type="Google" id="ProtNLM"/>
    </source>
</evidence>
<name>A0A9X1LDY9_9PROT</name>
<dbReference type="Proteomes" id="UP001139311">
    <property type="component" value="Unassembled WGS sequence"/>
</dbReference>
<dbReference type="EMBL" id="JAJAQI010000146">
    <property type="protein sequence ID" value="MCB4825592.1"/>
    <property type="molecule type" value="Genomic_DNA"/>
</dbReference>
<gene>
    <name evidence="1" type="ORF">LHA35_28235</name>
</gene>
<dbReference type="RefSeq" id="WP_226615130.1">
    <property type="nucleotide sequence ID" value="NZ_JAJAQI010000146.1"/>
</dbReference>